<proteinExistence type="predicted"/>
<dbReference type="AlphaFoldDB" id="A0AA96I369"/>
<name>A0AA96I369_9BACT</name>
<organism evidence="1">
    <name type="scientific">Arcobacter sp. AZ-2023</name>
    <dbReference type="NCBI Taxonomy" id="3074453"/>
    <lineage>
        <taxon>Bacteria</taxon>
        <taxon>Pseudomonadati</taxon>
        <taxon>Campylobacterota</taxon>
        <taxon>Epsilonproteobacteria</taxon>
        <taxon>Campylobacterales</taxon>
        <taxon>Arcobacteraceae</taxon>
        <taxon>Arcobacter</taxon>
    </lineage>
</organism>
<protein>
    <submittedName>
        <fullName evidence="1">Uncharacterized protein</fullName>
    </submittedName>
</protein>
<accession>A0AA96I369</accession>
<gene>
    <name evidence="1" type="ORF">RJG54_08720</name>
</gene>
<sequence length="93" mass="10866">MREIKDLIENLKGKTPEEKAFYAKKEVLKYGVRIESETLDDFSRAFVYEKFGGRADEKINCLTENSHIHVSTKSEVKAILDAYVWIVRNRKNN</sequence>
<evidence type="ECO:0000313" key="1">
    <source>
        <dbReference type="EMBL" id="WNL16293.1"/>
    </source>
</evidence>
<dbReference type="EMBL" id="CP134846">
    <property type="protein sequence ID" value="WNL16293.1"/>
    <property type="molecule type" value="Genomic_DNA"/>
</dbReference>
<reference evidence="1" key="1">
    <citation type="submission" date="2023-09" db="EMBL/GenBank/DDBJ databases">
        <title>Arcobacter tbilisiensis sp. nov. isolated from chicken meat in Tbilisi, Georgia.</title>
        <authorList>
            <person name="Matthias R."/>
            <person name="Zautner A.E."/>
        </authorList>
    </citation>
    <scope>NUCLEOTIDE SEQUENCE</scope>
    <source>
        <strain evidence="1">LEO 107</strain>
    </source>
</reference>